<dbReference type="InterPro" id="IPR039993">
    <property type="entry name" value="NDUFB10"/>
</dbReference>
<dbReference type="OrthoDB" id="6017729at2759"/>
<keyword evidence="14" id="KW-1185">Reference proteome</keyword>
<evidence type="ECO:0000256" key="2">
    <source>
        <dbReference type="ARBA" id="ARBA00008317"/>
    </source>
</evidence>
<dbReference type="InterPro" id="IPR019377">
    <property type="entry name" value="NADH_UbQ_OxRdtase_su10"/>
</dbReference>
<evidence type="ECO:0000313" key="14">
    <source>
        <dbReference type="Proteomes" id="UP000228934"/>
    </source>
</evidence>
<keyword evidence="4" id="KW-0813">Transport</keyword>
<evidence type="ECO:0000256" key="12">
    <source>
        <dbReference type="ARBA" id="ARBA00032549"/>
    </source>
</evidence>
<keyword evidence="5" id="KW-0679">Respiratory chain</keyword>
<evidence type="ECO:0000256" key="4">
    <source>
        <dbReference type="ARBA" id="ARBA00022448"/>
    </source>
</evidence>
<keyword evidence="8" id="KW-0496">Mitochondrion</keyword>
<reference evidence="14" key="1">
    <citation type="journal article" date="2017" name="Nat. Commun.">
        <title>The North American bullfrog draft genome provides insight into hormonal regulation of long noncoding RNA.</title>
        <authorList>
            <person name="Hammond S.A."/>
            <person name="Warren R.L."/>
            <person name="Vandervalk B.P."/>
            <person name="Kucuk E."/>
            <person name="Khan H."/>
            <person name="Gibb E.A."/>
            <person name="Pandoh P."/>
            <person name="Kirk H."/>
            <person name="Zhao Y."/>
            <person name="Jones M."/>
            <person name="Mungall A.J."/>
            <person name="Coope R."/>
            <person name="Pleasance S."/>
            <person name="Moore R.A."/>
            <person name="Holt R.A."/>
            <person name="Round J.M."/>
            <person name="Ohora S."/>
            <person name="Walle B.V."/>
            <person name="Veldhoen N."/>
            <person name="Helbing C.C."/>
            <person name="Birol I."/>
        </authorList>
    </citation>
    <scope>NUCLEOTIDE SEQUENCE [LARGE SCALE GENOMIC DNA]</scope>
</reference>
<evidence type="ECO:0000256" key="1">
    <source>
        <dbReference type="ARBA" id="ARBA00004443"/>
    </source>
</evidence>
<comment type="similarity">
    <text evidence="2">Belongs to the complex I NDUFB10 subunit family.</text>
</comment>
<evidence type="ECO:0000256" key="8">
    <source>
        <dbReference type="ARBA" id="ARBA00023128"/>
    </source>
</evidence>
<dbReference type="PANTHER" id="PTHR13094">
    <property type="entry name" value="NADH-UBIQUINONE OXIDOREDUCTASE PDSW SUBUNIT"/>
    <property type="match status" value="1"/>
</dbReference>
<dbReference type="EMBL" id="KV970533">
    <property type="protein sequence ID" value="PIO15881.1"/>
    <property type="molecule type" value="Genomic_DNA"/>
</dbReference>
<dbReference type="Pfam" id="PF10249">
    <property type="entry name" value="NDUFB10"/>
    <property type="match status" value="1"/>
</dbReference>
<accession>A0A2G9QLA3</accession>
<dbReference type="GO" id="GO:0045271">
    <property type="term" value="C:respiratory chain complex I"/>
    <property type="evidence" value="ECO:0007669"/>
    <property type="project" value="UniProtKB-ARBA"/>
</dbReference>
<dbReference type="AlphaFoldDB" id="A0A2G9QLA3"/>
<dbReference type="PANTHER" id="PTHR13094:SF1">
    <property type="entry name" value="NADH DEHYDROGENASE [UBIQUINONE] 1 BETA SUBCOMPLEX SUBUNIT 10"/>
    <property type="match status" value="1"/>
</dbReference>
<evidence type="ECO:0000256" key="10">
    <source>
        <dbReference type="ARBA" id="ARBA00024857"/>
    </source>
</evidence>
<evidence type="ECO:0000256" key="3">
    <source>
        <dbReference type="ARBA" id="ARBA00014109"/>
    </source>
</evidence>
<evidence type="ECO:0000256" key="5">
    <source>
        <dbReference type="ARBA" id="ARBA00022660"/>
    </source>
</evidence>
<sequence length="94" mass="11447">MPVDRDVYPEPPTKTPIRENLSGLPNPNILIQKVFFYAVDRPVTIFHDWIERQRASRKIYYYHRVFQRVPDLSQCLEDDLFCQYEAEMQWKRDL</sequence>
<protein>
    <recommendedName>
        <fullName evidence="3">NADH dehydrogenase [ubiquinone] 1 beta subcomplex subunit 10</fullName>
    </recommendedName>
    <alternativeName>
        <fullName evidence="11">Complex I-PDSW</fullName>
    </alternativeName>
    <alternativeName>
        <fullName evidence="12">NADH-ubiquinone oxidoreductase PDSW subunit</fullName>
    </alternativeName>
</protein>
<dbReference type="GO" id="GO:0005743">
    <property type="term" value="C:mitochondrial inner membrane"/>
    <property type="evidence" value="ECO:0007669"/>
    <property type="project" value="UniProtKB-SubCell"/>
</dbReference>
<evidence type="ECO:0000256" key="11">
    <source>
        <dbReference type="ARBA" id="ARBA00030372"/>
    </source>
</evidence>
<gene>
    <name evidence="13" type="ORF">AB205_0164250</name>
</gene>
<comment type="function">
    <text evidence="10">Accessory subunit that is involved in the functional assembly of the mitochondrial respiratory chain complex I. Complex I has an NADH dehydrogenase activity with ubiquinone as an immediate electron acceptor and mediates the transfer of electrons from NADH to the respiratory chain.</text>
</comment>
<organism evidence="13 14">
    <name type="scientific">Aquarana catesbeiana</name>
    <name type="common">American bullfrog</name>
    <name type="synonym">Rana catesbeiana</name>
    <dbReference type="NCBI Taxonomy" id="8400"/>
    <lineage>
        <taxon>Eukaryota</taxon>
        <taxon>Metazoa</taxon>
        <taxon>Chordata</taxon>
        <taxon>Craniata</taxon>
        <taxon>Vertebrata</taxon>
        <taxon>Euteleostomi</taxon>
        <taxon>Amphibia</taxon>
        <taxon>Batrachia</taxon>
        <taxon>Anura</taxon>
        <taxon>Neobatrachia</taxon>
        <taxon>Ranoidea</taxon>
        <taxon>Ranidae</taxon>
        <taxon>Aquarana</taxon>
    </lineage>
</organism>
<evidence type="ECO:0000256" key="7">
    <source>
        <dbReference type="ARBA" id="ARBA00022982"/>
    </source>
</evidence>
<name>A0A2G9QLA3_AQUCT</name>
<keyword evidence="9" id="KW-0472">Membrane</keyword>
<keyword evidence="6" id="KW-0999">Mitochondrion inner membrane</keyword>
<evidence type="ECO:0000256" key="9">
    <source>
        <dbReference type="ARBA" id="ARBA00023136"/>
    </source>
</evidence>
<dbReference type="Proteomes" id="UP000228934">
    <property type="component" value="Unassembled WGS sequence"/>
</dbReference>
<evidence type="ECO:0000256" key="6">
    <source>
        <dbReference type="ARBA" id="ARBA00022792"/>
    </source>
</evidence>
<proteinExistence type="inferred from homology"/>
<evidence type="ECO:0000313" key="13">
    <source>
        <dbReference type="EMBL" id="PIO15881.1"/>
    </source>
</evidence>
<comment type="subcellular location">
    <subcellularLocation>
        <location evidence="1">Mitochondrion inner membrane</location>
        <topology evidence="1">Peripheral membrane protein</topology>
        <orientation evidence="1">Matrix side</orientation>
    </subcellularLocation>
</comment>
<keyword evidence="7" id="KW-0249">Electron transport</keyword>